<sequence>MSKKTLNAANLAALGAERLADLLIEVSTGSADIKRRLRMELSHNLGPEELAHDVRKRLVSLRKSKSYVSWRKRKALVTDLNTQIAMIVDKIAPEDPSTAFELLWQFMELAPSIYARADDRRGDIEDVFQAALQHFENIGPRAQMDRAALAERVWSAVSDNAHGEWNDIIGLLAETLGTDGLDALKQQVQQYRDAPGSDTGSDHEAFEFLRSLRGDRDYRAERRLALVRKCLQEIAEVSGDTNAYIAQFTPDDLQRKSVAAEVAMLKVSEGQAEDALTILENAERSRGTYGQDAWDSAYIDTLLALDRTQDAQAHRWTCFEANLNASHLRAFLKVLPDFDDVEAEDRARAHVLTYPNLAAALHFCLTWPDLLTASQLVMARADQLDGEDYEFLNGAADALRAQYPLAAILLLRAMIDFALCSGRTSRYGHAINHLRDCEALSLEILDYGDVQTHSDYRKALQTMHAGKSTFWARMENR</sequence>
<dbReference type="Proteomes" id="UP000051298">
    <property type="component" value="Unassembled WGS sequence"/>
</dbReference>
<organism evidence="1 2">
    <name type="scientific">Thalassobacter stenotrophicus</name>
    <dbReference type="NCBI Taxonomy" id="266809"/>
    <lineage>
        <taxon>Bacteria</taxon>
        <taxon>Pseudomonadati</taxon>
        <taxon>Pseudomonadota</taxon>
        <taxon>Alphaproteobacteria</taxon>
        <taxon>Rhodobacterales</taxon>
        <taxon>Roseobacteraceae</taxon>
        <taxon>Thalassobacter</taxon>
    </lineage>
</organism>
<dbReference type="InterPro" id="IPR049245">
    <property type="entry name" value="DUF6880"/>
</dbReference>
<evidence type="ECO:0000313" key="2">
    <source>
        <dbReference type="Proteomes" id="UP000051298"/>
    </source>
</evidence>
<gene>
    <name evidence="1" type="ORF">THS5294_02264</name>
</gene>
<reference evidence="1 2" key="1">
    <citation type="submission" date="2015-09" db="EMBL/GenBank/DDBJ databases">
        <authorList>
            <consortium name="Swine Surveillance"/>
        </authorList>
    </citation>
    <scope>NUCLEOTIDE SEQUENCE [LARGE SCALE GENOMIC DNA]</scope>
    <source>
        <strain evidence="1 2">CECT 5294</strain>
    </source>
</reference>
<dbReference type="eggNOG" id="COG3118">
    <property type="taxonomic scope" value="Bacteria"/>
</dbReference>
<dbReference type="Pfam" id="PF21810">
    <property type="entry name" value="DUF6880"/>
    <property type="match status" value="1"/>
</dbReference>
<dbReference type="AlphaFoldDB" id="A0A0P1F0N9"/>
<proteinExistence type="predicted"/>
<name>A0A0P1F0N9_9RHOB</name>
<evidence type="ECO:0000313" key="1">
    <source>
        <dbReference type="EMBL" id="CUH60966.1"/>
    </source>
</evidence>
<dbReference type="STRING" id="266809.PM03_10485"/>
<dbReference type="RefSeq" id="WP_058123828.1">
    <property type="nucleotide sequence ID" value="NZ_CYRX01000031.1"/>
</dbReference>
<protein>
    <submittedName>
        <fullName evidence="1">Uncharacterized protein</fullName>
    </submittedName>
</protein>
<dbReference type="EMBL" id="CYRX01000031">
    <property type="protein sequence ID" value="CUH60966.1"/>
    <property type="molecule type" value="Genomic_DNA"/>
</dbReference>
<accession>A0A0P1F0N9</accession>